<reference evidence="1 2" key="1">
    <citation type="journal article" date="2014" name="PLoS Genet.">
        <title>The Genome of Spironucleus salmonicida Highlights a Fish Pathogen Adapted to Fluctuating Environments.</title>
        <authorList>
            <person name="Xu F."/>
            <person name="Jerlstrom-Hultqvist J."/>
            <person name="Einarsson E."/>
            <person name="Astvaldsson A."/>
            <person name="Svard S.G."/>
            <person name="Andersson J.O."/>
        </authorList>
    </citation>
    <scope>NUCLEOTIDE SEQUENCE</scope>
    <source>
        <strain evidence="2">ATCC 50377</strain>
    </source>
</reference>
<keyword evidence="3" id="KW-1185">Reference proteome</keyword>
<dbReference type="OrthoDB" id="66144at2759"/>
<dbReference type="Pfam" id="PF13489">
    <property type="entry name" value="Methyltransf_23"/>
    <property type="match status" value="1"/>
</dbReference>
<evidence type="ECO:0000313" key="1">
    <source>
        <dbReference type="EMBL" id="EST47817.1"/>
    </source>
</evidence>
<dbReference type="EMBL" id="KI546035">
    <property type="protein sequence ID" value="EST47817.1"/>
    <property type="molecule type" value="Genomic_DNA"/>
</dbReference>
<dbReference type="GO" id="GO:0008168">
    <property type="term" value="F:methyltransferase activity"/>
    <property type="evidence" value="ECO:0007669"/>
    <property type="project" value="UniProtKB-KW"/>
</dbReference>
<name>V6LT42_9EUKA</name>
<accession>V6LT42</accession>
<dbReference type="EMBL" id="AUWU02000006">
    <property type="protein sequence ID" value="KAH0572109.1"/>
    <property type="molecule type" value="Genomic_DNA"/>
</dbReference>
<dbReference type="PANTHER" id="PTHR43861">
    <property type="entry name" value="TRANS-ACONITATE 2-METHYLTRANSFERASE-RELATED"/>
    <property type="match status" value="1"/>
</dbReference>
<dbReference type="InterPro" id="IPR029063">
    <property type="entry name" value="SAM-dependent_MTases_sf"/>
</dbReference>
<dbReference type="AlphaFoldDB" id="V6LT42"/>
<proteinExistence type="predicted"/>
<evidence type="ECO:0000313" key="3">
    <source>
        <dbReference type="Proteomes" id="UP000018208"/>
    </source>
</evidence>
<dbReference type="SUPFAM" id="SSF53335">
    <property type="entry name" value="S-adenosyl-L-methionine-dependent methyltransferases"/>
    <property type="match status" value="1"/>
</dbReference>
<dbReference type="Gene3D" id="3.40.50.150">
    <property type="entry name" value="Vaccinia Virus protein VP39"/>
    <property type="match status" value="1"/>
</dbReference>
<dbReference type="GO" id="GO:0032259">
    <property type="term" value="P:methylation"/>
    <property type="evidence" value="ECO:0007669"/>
    <property type="project" value="UniProtKB-KW"/>
</dbReference>
<keyword evidence="1" id="KW-0489">Methyltransferase</keyword>
<gene>
    <name evidence="1" type="ORF">SS50377_12219</name>
    <name evidence="2" type="ORF">SS50377_26316</name>
</gene>
<organism evidence="1">
    <name type="scientific">Spironucleus salmonicida</name>
    <dbReference type="NCBI Taxonomy" id="348837"/>
    <lineage>
        <taxon>Eukaryota</taxon>
        <taxon>Metamonada</taxon>
        <taxon>Diplomonadida</taxon>
        <taxon>Hexamitidae</taxon>
        <taxon>Hexamitinae</taxon>
        <taxon>Spironucleus</taxon>
    </lineage>
</organism>
<dbReference type="VEuPathDB" id="GiardiaDB:SS50377_26316"/>
<dbReference type="Proteomes" id="UP000018208">
    <property type="component" value="Unassembled WGS sequence"/>
</dbReference>
<reference evidence="2" key="2">
    <citation type="submission" date="2020-12" db="EMBL/GenBank/DDBJ databases">
        <title>New Spironucleus salmonicida genome in near-complete chromosomes.</title>
        <authorList>
            <person name="Xu F."/>
            <person name="Kurt Z."/>
            <person name="Jimenez-Gonzalez A."/>
            <person name="Astvaldsson A."/>
            <person name="Andersson J.O."/>
            <person name="Svard S.G."/>
        </authorList>
    </citation>
    <scope>NUCLEOTIDE SEQUENCE</scope>
    <source>
        <strain evidence="2">ATCC 50377</strain>
    </source>
</reference>
<protein>
    <submittedName>
        <fullName evidence="1">Methyltransferase domain-containing protein</fullName>
    </submittedName>
</protein>
<keyword evidence="1" id="KW-0808">Transferase</keyword>
<sequence>MDHTGLNQFLIYRDSSINHELFGALSNFRDLQFAAPYKYEDFEAYSTQFRKIFPYENDSKAPLITDDPLLSKNAIFIITKDSFTRTEGANFETPDGVLSDPPINSNTQFLALLNSKHQVWYLDLLSIWISRRCPVKRNISTKELTHLIYQFKTDDIILQKIYQYFYNRPAPPPQQLPPPNSQKRVSQRVKEIKTLLKDRKISSALDIGCSDGFIIQALGQELQINVVGIDIRPPQCKIKFHETTGSEFVDELEGQFDLVCIMMTLHHVEKWKIMIKNALKYLKKGGFLFIRDHDAFENDYKILLDLHDQAFNSCIWETPESDTFEFQKNCRSWFLSYLDVKEEILTYDGLEMVEKFNFTGQEFDWRCYGSVWYALFNKE</sequence>
<evidence type="ECO:0000313" key="2">
    <source>
        <dbReference type="EMBL" id="KAH0572109.1"/>
    </source>
</evidence>
<dbReference type="CDD" id="cd02440">
    <property type="entry name" value="AdoMet_MTases"/>
    <property type="match status" value="1"/>
</dbReference>